<keyword evidence="3" id="KW-1185">Reference proteome</keyword>
<feature type="domain" description="NADH:flavin oxidoreductase/NADH oxidase N-terminal" evidence="1">
    <location>
        <begin position="34"/>
        <end position="135"/>
    </location>
</feature>
<comment type="caution">
    <text evidence="2">The sequence shown here is derived from an EMBL/GenBank/DDBJ whole genome shotgun (WGS) entry which is preliminary data.</text>
</comment>
<dbReference type="SUPFAM" id="SSF51395">
    <property type="entry name" value="FMN-linked oxidoreductases"/>
    <property type="match status" value="1"/>
</dbReference>
<dbReference type="GO" id="GO:0016491">
    <property type="term" value="F:oxidoreductase activity"/>
    <property type="evidence" value="ECO:0007669"/>
    <property type="project" value="InterPro"/>
</dbReference>
<name>A0A8K1FRG9_PYTOL</name>
<evidence type="ECO:0000313" key="3">
    <source>
        <dbReference type="Proteomes" id="UP000794436"/>
    </source>
</evidence>
<dbReference type="Pfam" id="PF00724">
    <property type="entry name" value="Oxidored_FMN"/>
    <property type="match status" value="1"/>
</dbReference>
<evidence type="ECO:0000259" key="1">
    <source>
        <dbReference type="Pfam" id="PF00724"/>
    </source>
</evidence>
<dbReference type="PANTHER" id="PTHR22893">
    <property type="entry name" value="NADH OXIDOREDUCTASE-RELATED"/>
    <property type="match status" value="1"/>
</dbReference>
<reference evidence="2" key="1">
    <citation type="submission" date="2019-03" db="EMBL/GenBank/DDBJ databases">
        <title>Long read genome sequence of the mycoparasitic Pythium oligandrum ATCC 38472 isolated from sugarbeet rhizosphere.</title>
        <authorList>
            <person name="Gaulin E."/>
        </authorList>
    </citation>
    <scope>NUCLEOTIDE SEQUENCE</scope>
    <source>
        <strain evidence="2">ATCC 38472_TT</strain>
    </source>
</reference>
<dbReference type="OrthoDB" id="3034714at2759"/>
<dbReference type="InterPro" id="IPR001155">
    <property type="entry name" value="OxRdtase_FMN_N"/>
</dbReference>
<organism evidence="2 3">
    <name type="scientific">Pythium oligandrum</name>
    <name type="common">Mycoparasitic fungus</name>
    <dbReference type="NCBI Taxonomy" id="41045"/>
    <lineage>
        <taxon>Eukaryota</taxon>
        <taxon>Sar</taxon>
        <taxon>Stramenopiles</taxon>
        <taxon>Oomycota</taxon>
        <taxon>Peronosporomycetes</taxon>
        <taxon>Pythiales</taxon>
        <taxon>Pythiaceae</taxon>
        <taxon>Pythium</taxon>
    </lineage>
</organism>
<dbReference type="InterPro" id="IPR045247">
    <property type="entry name" value="Oye-like"/>
</dbReference>
<proteinExistence type="predicted"/>
<gene>
    <name evidence="2" type="ORF">Poli38472_001143</name>
</gene>
<evidence type="ECO:0000313" key="2">
    <source>
        <dbReference type="EMBL" id="TMW68987.1"/>
    </source>
</evidence>
<protein>
    <recommendedName>
        <fullName evidence="1">NADH:flavin oxidoreductase/NADH oxidase N-terminal domain-containing protein</fullName>
    </recommendedName>
</protein>
<accession>A0A8K1FRG9</accession>
<dbReference type="EMBL" id="SPLM01000001">
    <property type="protein sequence ID" value="TMW68987.1"/>
    <property type="molecule type" value="Genomic_DNA"/>
</dbReference>
<dbReference type="PANTHER" id="PTHR22893:SF91">
    <property type="entry name" value="NADPH DEHYDROGENASE 2-RELATED"/>
    <property type="match status" value="1"/>
</dbReference>
<dbReference type="InterPro" id="IPR013785">
    <property type="entry name" value="Aldolase_TIM"/>
</dbReference>
<sequence>MTSIIRFELCEFGLPSTSEFRIGNGRWRISLDNEITDAVHAKGGKIVLQLWHIGRGGHSSFFPDGEIVAPSAIGVTQGHIRNSKGEAVPYEVPRALETDEIPGIVEDFLKSAELAKQAGFDGIEIHGATGYLVTQLDFDWP</sequence>
<dbReference type="AlphaFoldDB" id="A0A8K1FRG9"/>
<dbReference type="Gene3D" id="3.20.20.70">
    <property type="entry name" value="Aldolase class I"/>
    <property type="match status" value="1"/>
</dbReference>
<dbReference type="GO" id="GO:0010181">
    <property type="term" value="F:FMN binding"/>
    <property type="evidence" value="ECO:0007669"/>
    <property type="project" value="InterPro"/>
</dbReference>
<dbReference type="Proteomes" id="UP000794436">
    <property type="component" value="Unassembled WGS sequence"/>
</dbReference>